<dbReference type="InterPro" id="IPR045152">
    <property type="entry name" value="EDC4-like"/>
</dbReference>
<keyword evidence="4" id="KW-0677">Repeat</keyword>
<keyword evidence="2" id="KW-0963">Cytoplasm</keyword>
<protein>
    <submittedName>
        <fullName evidence="5">Enhancer of mRNA-decapping protein 4-like</fullName>
    </submittedName>
</protein>
<comment type="caution">
    <text evidence="5">The sequence shown here is derived from an EMBL/GenBank/DDBJ whole genome shotgun (WGS) entry which is preliminary data.</text>
</comment>
<comment type="subcellular location">
    <subcellularLocation>
        <location evidence="1">Cytoplasm</location>
    </subcellularLocation>
</comment>
<dbReference type="PANTHER" id="PTHR15598:SF5">
    <property type="entry name" value="ENHANCER OF MRNA-DECAPPING PROTEIN 4"/>
    <property type="match status" value="1"/>
</dbReference>
<dbReference type="Proteomes" id="UP000265520">
    <property type="component" value="Unassembled WGS sequence"/>
</dbReference>
<evidence type="ECO:0000256" key="2">
    <source>
        <dbReference type="ARBA" id="ARBA00022490"/>
    </source>
</evidence>
<feature type="non-terminal residue" evidence="5">
    <location>
        <position position="1"/>
    </location>
</feature>
<proteinExistence type="predicted"/>
<evidence type="ECO:0000256" key="4">
    <source>
        <dbReference type="ARBA" id="ARBA00022737"/>
    </source>
</evidence>
<reference evidence="5 6" key="1">
    <citation type="journal article" date="2018" name="Front. Plant Sci.">
        <title>Red Clover (Trifolium pratense) and Zigzag Clover (T. medium) - A Picture of Genomic Similarities and Differences.</title>
        <authorList>
            <person name="Dluhosova J."/>
            <person name="Istvanek J."/>
            <person name="Nedelnik J."/>
            <person name="Repkova J."/>
        </authorList>
    </citation>
    <scope>NUCLEOTIDE SEQUENCE [LARGE SCALE GENOMIC DNA]</scope>
    <source>
        <strain evidence="6">cv. 10/8</strain>
        <tissue evidence="5">Leaf</tissue>
    </source>
</reference>
<evidence type="ECO:0000256" key="1">
    <source>
        <dbReference type="ARBA" id="ARBA00004496"/>
    </source>
</evidence>
<dbReference type="EMBL" id="LXQA010222675">
    <property type="protein sequence ID" value="MCI35368.1"/>
    <property type="molecule type" value="Genomic_DNA"/>
</dbReference>
<dbReference type="GO" id="GO:0000932">
    <property type="term" value="C:P-body"/>
    <property type="evidence" value="ECO:0007669"/>
    <property type="project" value="TreeGrafter"/>
</dbReference>
<feature type="non-terminal residue" evidence="5">
    <location>
        <position position="82"/>
    </location>
</feature>
<dbReference type="PANTHER" id="PTHR15598">
    <property type="entry name" value="ENHANCER OF MRNA-DECAPPING PROTEIN 4"/>
    <property type="match status" value="1"/>
</dbReference>
<dbReference type="AlphaFoldDB" id="A0A392RFH9"/>
<name>A0A392RFH9_9FABA</name>
<keyword evidence="3" id="KW-0853">WD repeat</keyword>
<evidence type="ECO:0000313" key="6">
    <source>
        <dbReference type="Proteomes" id="UP000265520"/>
    </source>
</evidence>
<dbReference type="GO" id="GO:0031087">
    <property type="term" value="P:deadenylation-independent decapping of nuclear-transcribed mRNA"/>
    <property type="evidence" value="ECO:0007669"/>
    <property type="project" value="InterPro"/>
</dbReference>
<evidence type="ECO:0000256" key="3">
    <source>
        <dbReference type="ARBA" id="ARBA00022574"/>
    </source>
</evidence>
<keyword evidence="6" id="KW-1185">Reference proteome</keyword>
<sequence length="82" mass="9040">NSKLEATVARQIQAQFQTTAKQALQDALKSSFETTVVPAFEMSCKAMFEQVDTTFQKGMAEHSNAVQQRLESGPTSLAMTLR</sequence>
<gene>
    <name evidence="5" type="ORF">A2U01_0056589</name>
</gene>
<accession>A0A392RFH9</accession>
<organism evidence="5 6">
    <name type="scientific">Trifolium medium</name>
    <dbReference type="NCBI Taxonomy" id="97028"/>
    <lineage>
        <taxon>Eukaryota</taxon>
        <taxon>Viridiplantae</taxon>
        <taxon>Streptophyta</taxon>
        <taxon>Embryophyta</taxon>
        <taxon>Tracheophyta</taxon>
        <taxon>Spermatophyta</taxon>
        <taxon>Magnoliopsida</taxon>
        <taxon>eudicotyledons</taxon>
        <taxon>Gunneridae</taxon>
        <taxon>Pentapetalae</taxon>
        <taxon>rosids</taxon>
        <taxon>fabids</taxon>
        <taxon>Fabales</taxon>
        <taxon>Fabaceae</taxon>
        <taxon>Papilionoideae</taxon>
        <taxon>50 kb inversion clade</taxon>
        <taxon>NPAAA clade</taxon>
        <taxon>Hologalegina</taxon>
        <taxon>IRL clade</taxon>
        <taxon>Trifolieae</taxon>
        <taxon>Trifolium</taxon>
    </lineage>
</organism>
<evidence type="ECO:0000313" key="5">
    <source>
        <dbReference type="EMBL" id="MCI35368.1"/>
    </source>
</evidence>